<dbReference type="EMBL" id="RJVU01044706">
    <property type="protein sequence ID" value="ROL44720.1"/>
    <property type="molecule type" value="Genomic_DNA"/>
</dbReference>
<evidence type="ECO:0000256" key="10">
    <source>
        <dbReference type="SAM" id="MobiDB-lite"/>
    </source>
</evidence>
<keyword evidence="4" id="KW-0805">Transcription regulation</keyword>
<keyword evidence="13" id="KW-1185">Reference proteome</keyword>
<proteinExistence type="inferred from homology"/>
<dbReference type="Pfam" id="PF16019">
    <property type="entry name" value="CSRNP_N"/>
    <property type="match status" value="1"/>
</dbReference>
<feature type="compositionally biased region" description="Low complexity" evidence="10">
    <location>
        <begin position="410"/>
        <end position="427"/>
    </location>
</feature>
<feature type="domain" description="Cysteine/serine-rich nuclear protein N-terminal" evidence="11">
    <location>
        <begin position="150"/>
        <end position="368"/>
    </location>
</feature>
<dbReference type="PANTHER" id="PTHR13580:SF10">
    <property type="entry name" value="CYSTEINE_SERINE-RICH NUCLEAR PROTEIN 1"/>
    <property type="match status" value="1"/>
</dbReference>
<dbReference type="GO" id="GO:0000981">
    <property type="term" value="F:DNA-binding transcription factor activity, RNA polymerase II-specific"/>
    <property type="evidence" value="ECO:0007669"/>
    <property type="project" value="TreeGrafter"/>
</dbReference>
<reference evidence="12 13" key="1">
    <citation type="submission" date="2018-10" db="EMBL/GenBank/DDBJ databases">
        <title>Genome assembly for a Yunnan-Guizhou Plateau 3E fish, Anabarilius grahami (Regan), and its evolutionary and genetic applications.</title>
        <authorList>
            <person name="Jiang W."/>
        </authorList>
    </citation>
    <scope>NUCLEOTIDE SEQUENCE [LARGE SCALE GENOMIC DNA]</scope>
    <source>
        <strain evidence="12">AG-KIZ</strain>
        <tissue evidence="12">Muscle</tissue>
    </source>
</reference>
<evidence type="ECO:0000256" key="8">
    <source>
        <dbReference type="ARBA" id="ARBA00023242"/>
    </source>
</evidence>
<dbReference type="AlphaFoldDB" id="A0A3N0YFU6"/>
<keyword evidence="8" id="KW-0539">Nucleus</keyword>
<dbReference type="GO" id="GO:0006915">
    <property type="term" value="P:apoptotic process"/>
    <property type="evidence" value="ECO:0007669"/>
    <property type="project" value="UniProtKB-KW"/>
</dbReference>
<accession>A0A3N0YFU6</accession>
<sequence>MVGSVLLSGIHIGASSWLSICSGLWVHVRAAGRWLGSGSRVGLVTSSAGQMVNSDPLFTSTQSINVAESRPAGPLIAMATSQRGGLKRKYGFPDEDAVYSSSSPSSHSEWDSDEDSLQSDSVDFGPFGSFSSSHHMPISSILKKTKDTQSKGSIRFGLVTVFLFQRCQGFSSVPSHGGCTLGMVRRHAALQQFTLAEHAEEQERLRMERLRKRLQEERLEALRQKLISSGTLTVTEAASLTVNDVPDEDDDLSSAKLKDMGSLRPYSSKRRRALLRAAGVVRIDREEKRQLQELRQWREDCGCHCQGFCEPETCACSQAGIKCQMDRSNFPCGCSKECCGNPAGRVEFNSSRVRSHYIHTHMKLELEKRLLNDSRVIATEQQSIARNRVITFPVEKDSSSFHLSRQGDNSWSSDMTDNSCSSSLSLDSETDGRPSSERPTLNVDDTGLARILSFSDSDGEGCPYLSTEAAGGTSKKESSTSTSQLEYLDENANQATMECVNNTFDIPNTPSASPDHTVNCYMDLSLSSDSDLVFFDTFHEYGPSHNQFKVYSHMDYISHLQFPRCPSPAQIEDTGVNLLESLVGIS</sequence>
<feature type="compositionally biased region" description="Low complexity" evidence="10">
    <location>
        <begin position="98"/>
        <end position="107"/>
    </location>
</feature>
<dbReference type="GO" id="GO:0043565">
    <property type="term" value="F:sequence-specific DNA binding"/>
    <property type="evidence" value="ECO:0007669"/>
    <property type="project" value="TreeGrafter"/>
</dbReference>
<protein>
    <submittedName>
        <fullName evidence="12">Cysteine/serine-rich nuclear protein 1</fullName>
    </submittedName>
</protein>
<evidence type="ECO:0000256" key="2">
    <source>
        <dbReference type="ARBA" id="ARBA00008548"/>
    </source>
</evidence>
<keyword evidence="7" id="KW-0804">Transcription</keyword>
<evidence type="ECO:0000256" key="7">
    <source>
        <dbReference type="ARBA" id="ARBA00023163"/>
    </source>
</evidence>
<dbReference type="InterPro" id="IPR023260">
    <property type="entry name" value="Cys/Ser-rich_nuc_prot"/>
</dbReference>
<feature type="region of interest" description="Disordered" evidence="10">
    <location>
        <begin position="97"/>
        <end position="118"/>
    </location>
</feature>
<feature type="compositionally biased region" description="Polar residues" evidence="10">
    <location>
        <begin position="400"/>
        <end position="409"/>
    </location>
</feature>
<name>A0A3N0YFU6_ANAGA</name>
<evidence type="ECO:0000256" key="1">
    <source>
        <dbReference type="ARBA" id="ARBA00004123"/>
    </source>
</evidence>
<evidence type="ECO:0000256" key="3">
    <source>
        <dbReference type="ARBA" id="ARBA00022703"/>
    </source>
</evidence>
<evidence type="ECO:0000256" key="6">
    <source>
        <dbReference type="ARBA" id="ARBA00023159"/>
    </source>
</evidence>
<feature type="coiled-coil region" evidence="9">
    <location>
        <begin position="197"/>
        <end position="225"/>
    </location>
</feature>
<feature type="region of interest" description="Disordered" evidence="10">
    <location>
        <begin position="400"/>
        <end position="442"/>
    </location>
</feature>
<evidence type="ECO:0000256" key="9">
    <source>
        <dbReference type="SAM" id="Coils"/>
    </source>
</evidence>
<feature type="region of interest" description="Disordered" evidence="10">
    <location>
        <begin position="463"/>
        <end position="484"/>
    </location>
</feature>
<evidence type="ECO:0000313" key="12">
    <source>
        <dbReference type="EMBL" id="ROL44720.1"/>
    </source>
</evidence>
<keyword evidence="5" id="KW-0238">DNA-binding</keyword>
<evidence type="ECO:0000256" key="4">
    <source>
        <dbReference type="ARBA" id="ARBA00023015"/>
    </source>
</evidence>
<dbReference type="InterPro" id="IPR031972">
    <property type="entry name" value="CSRNP_N"/>
</dbReference>
<gene>
    <name evidence="12" type="ORF">DPX16_18431</name>
</gene>
<dbReference type="Proteomes" id="UP000281406">
    <property type="component" value="Unassembled WGS sequence"/>
</dbReference>
<dbReference type="PRINTS" id="PR02031">
    <property type="entry name" value="CYSSERRICHNP"/>
</dbReference>
<dbReference type="PANTHER" id="PTHR13580">
    <property type="entry name" value="TGF-BETA INDUCED APOPTOSIS PROTEIN"/>
    <property type="match status" value="1"/>
</dbReference>
<evidence type="ECO:0000256" key="5">
    <source>
        <dbReference type="ARBA" id="ARBA00023125"/>
    </source>
</evidence>
<dbReference type="GO" id="GO:0005634">
    <property type="term" value="C:nucleus"/>
    <property type="evidence" value="ECO:0007669"/>
    <property type="project" value="UniProtKB-SubCell"/>
</dbReference>
<comment type="caution">
    <text evidence="12">The sequence shown here is derived from an EMBL/GenBank/DDBJ whole genome shotgun (WGS) entry which is preliminary data.</text>
</comment>
<organism evidence="12 13">
    <name type="scientific">Anabarilius grahami</name>
    <name type="common">Kanglang fish</name>
    <name type="synonym">Barilius grahami</name>
    <dbReference type="NCBI Taxonomy" id="495550"/>
    <lineage>
        <taxon>Eukaryota</taxon>
        <taxon>Metazoa</taxon>
        <taxon>Chordata</taxon>
        <taxon>Craniata</taxon>
        <taxon>Vertebrata</taxon>
        <taxon>Euteleostomi</taxon>
        <taxon>Actinopterygii</taxon>
        <taxon>Neopterygii</taxon>
        <taxon>Teleostei</taxon>
        <taxon>Ostariophysi</taxon>
        <taxon>Cypriniformes</taxon>
        <taxon>Xenocyprididae</taxon>
        <taxon>Xenocypridinae</taxon>
        <taxon>Xenocypridinae incertae sedis</taxon>
        <taxon>Anabarilius</taxon>
    </lineage>
</organism>
<keyword evidence="3" id="KW-0053">Apoptosis</keyword>
<evidence type="ECO:0000313" key="13">
    <source>
        <dbReference type="Proteomes" id="UP000281406"/>
    </source>
</evidence>
<dbReference type="OrthoDB" id="5946974at2759"/>
<comment type="similarity">
    <text evidence="2">Belongs to the AXUD1 family.</text>
</comment>
<evidence type="ECO:0000259" key="11">
    <source>
        <dbReference type="Pfam" id="PF16019"/>
    </source>
</evidence>
<keyword evidence="9" id="KW-0175">Coiled coil</keyword>
<comment type="subcellular location">
    <subcellularLocation>
        <location evidence="1">Nucleus</location>
    </subcellularLocation>
</comment>
<keyword evidence="6" id="KW-0010">Activator</keyword>